<gene>
    <name evidence="2" type="ORF">ACFQ27_08345</name>
</gene>
<feature type="chain" id="PRO_5047108646" description="Lipoprotein" evidence="1">
    <location>
        <begin position="18"/>
        <end position="68"/>
    </location>
</feature>
<organism evidence="2 3">
    <name type="scientific">Phenylobacterium conjunctum</name>
    <dbReference type="NCBI Taxonomy" id="1298959"/>
    <lineage>
        <taxon>Bacteria</taxon>
        <taxon>Pseudomonadati</taxon>
        <taxon>Pseudomonadota</taxon>
        <taxon>Alphaproteobacteria</taxon>
        <taxon>Caulobacterales</taxon>
        <taxon>Caulobacteraceae</taxon>
        <taxon>Phenylobacterium</taxon>
    </lineage>
</organism>
<proteinExistence type="predicted"/>
<name>A0ABW3T2U4_9CAUL</name>
<evidence type="ECO:0000313" key="3">
    <source>
        <dbReference type="Proteomes" id="UP001597216"/>
    </source>
</evidence>
<evidence type="ECO:0000256" key="1">
    <source>
        <dbReference type="SAM" id="SignalP"/>
    </source>
</evidence>
<comment type="caution">
    <text evidence="2">The sequence shown here is derived from an EMBL/GenBank/DDBJ whole genome shotgun (WGS) entry which is preliminary data.</text>
</comment>
<keyword evidence="1" id="KW-0732">Signal</keyword>
<reference evidence="3" key="1">
    <citation type="journal article" date="2019" name="Int. J. Syst. Evol. Microbiol.">
        <title>The Global Catalogue of Microorganisms (GCM) 10K type strain sequencing project: providing services to taxonomists for standard genome sequencing and annotation.</title>
        <authorList>
            <consortium name="The Broad Institute Genomics Platform"/>
            <consortium name="The Broad Institute Genome Sequencing Center for Infectious Disease"/>
            <person name="Wu L."/>
            <person name="Ma J."/>
        </authorList>
    </citation>
    <scope>NUCLEOTIDE SEQUENCE [LARGE SCALE GENOMIC DNA]</scope>
    <source>
        <strain evidence="3">CCUG 55074</strain>
    </source>
</reference>
<dbReference type="EMBL" id="JBHTLQ010000014">
    <property type="protein sequence ID" value="MFD1190586.1"/>
    <property type="molecule type" value="Genomic_DNA"/>
</dbReference>
<protein>
    <recommendedName>
        <fullName evidence="4">Lipoprotein</fullName>
    </recommendedName>
</protein>
<keyword evidence="3" id="KW-1185">Reference proteome</keyword>
<dbReference type="Proteomes" id="UP001597216">
    <property type="component" value="Unassembled WGS sequence"/>
</dbReference>
<feature type="signal peptide" evidence="1">
    <location>
        <begin position="1"/>
        <end position="17"/>
    </location>
</feature>
<evidence type="ECO:0008006" key="4">
    <source>
        <dbReference type="Google" id="ProtNLM"/>
    </source>
</evidence>
<accession>A0ABW3T2U4</accession>
<evidence type="ECO:0000313" key="2">
    <source>
        <dbReference type="EMBL" id="MFD1190586.1"/>
    </source>
</evidence>
<sequence>MKMILAISALALCAACASGPEPEGGVATYDNLKTARAACEAKGEALVLKTDGNPQRLSAYQCKRNGSQ</sequence>
<dbReference type="RefSeq" id="WP_377353248.1">
    <property type="nucleotide sequence ID" value="NZ_JBHTLQ010000014.1"/>
</dbReference>